<evidence type="ECO:0000313" key="1">
    <source>
        <dbReference type="EMBL" id="TFK61386.1"/>
    </source>
</evidence>
<keyword evidence="2" id="KW-1185">Reference proteome</keyword>
<dbReference type="Proteomes" id="UP000308600">
    <property type="component" value="Unassembled WGS sequence"/>
</dbReference>
<accession>A0ACD3A6V3</accession>
<gene>
    <name evidence="1" type="ORF">BDN72DRAFT_849722</name>
</gene>
<organism evidence="1 2">
    <name type="scientific">Pluteus cervinus</name>
    <dbReference type="NCBI Taxonomy" id="181527"/>
    <lineage>
        <taxon>Eukaryota</taxon>
        <taxon>Fungi</taxon>
        <taxon>Dikarya</taxon>
        <taxon>Basidiomycota</taxon>
        <taxon>Agaricomycotina</taxon>
        <taxon>Agaricomycetes</taxon>
        <taxon>Agaricomycetidae</taxon>
        <taxon>Agaricales</taxon>
        <taxon>Pluteineae</taxon>
        <taxon>Pluteaceae</taxon>
        <taxon>Pluteus</taxon>
    </lineage>
</organism>
<dbReference type="EMBL" id="ML208664">
    <property type="protein sequence ID" value="TFK61386.1"/>
    <property type="molecule type" value="Genomic_DNA"/>
</dbReference>
<reference evidence="1 2" key="1">
    <citation type="journal article" date="2019" name="Nat. Ecol. Evol.">
        <title>Megaphylogeny resolves global patterns of mushroom evolution.</title>
        <authorList>
            <person name="Varga T."/>
            <person name="Krizsan K."/>
            <person name="Foldi C."/>
            <person name="Dima B."/>
            <person name="Sanchez-Garcia M."/>
            <person name="Sanchez-Ramirez S."/>
            <person name="Szollosi G.J."/>
            <person name="Szarkandi J.G."/>
            <person name="Papp V."/>
            <person name="Albert L."/>
            <person name="Andreopoulos W."/>
            <person name="Angelini C."/>
            <person name="Antonin V."/>
            <person name="Barry K.W."/>
            <person name="Bougher N.L."/>
            <person name="Buchanan P."/>
            <person name="Buyck B."/>
            <person name="Bense V."/>
            <person name="Catcheside P."/>
            <person name="Chovatia M."/>
            <person name="Cooper J."/>
            <person name="Damon W."/>
            <person name="Desjardin D."/>
            <person name="Finy P."/>
            <person name="Geml J."/>
            <person name="Haridas S."/>
            <person name="Hughes K."/>
            <person name="Justo A."/>
            <person name="Karasinski D."/>
            <person name="Kautmanova I."/>
            <person name="Kiss B."/>
            <person name="Kocsube S."/>
            <person name="Kotiranta H."/>
            <person name="LaButti K.M."/>
            <person name="Lechner B.E."/>
            <person name="Liimatainen K."/>
            <person name="Lipzen A."/>
            <person name="Lukacs Z."/>
            <person name="Mihaltcheva S."/>
            <person name="Morgado L.N."/>
            <person name="Niskanen T."/>
            <person name="Noordeloos M.E."/>
            <person name="Ohm R.A."/>
            <person name="Ortiz-Santana B."/>
            <person name="Ovrebo C."/>
            <person name="Racz N."/>
            <person name="Riley R."/>
            <person name="Savchenko A."/>
            <person name="Shiryaev A."/>
            <person name="Soop K."/>
            <person name="Spirin V."/>
            <person name="Szebenyi C."/>
            <person name="Tomsovsky M."/>
            <person name="Tulloss R.E."/>
            <person name="Uehling J."/>
            <person name="Grigoriev I.V."/>
            <person name="Vagvolgyi C."/>
            <person name="Papp T."/>
            <person name="Martin F.M."/>
            <person name="Miettinen O."/>
            <person name="Hibbett D.S."/>
            <person name="Nagy L.G."/>
        </authorList>
    </citation>
    <scope>NUCLEOTIDE SEQUENCE [LARGE SCALE GENOMIC DNA]</scope>
    <source>
        <strain evidence="1 2">NL-1719</strain>
    </source>
</reference>
<name>A0ACD3A6V3_9AGAR</name>
<evidence type="ECO:0000313" key="2">
    <source>
        <dbReference type="Proteomes" id="UP000308600"/>
    </source>
</evidence>
<proteinExistence type="predicted"/>
<protein>
    <submittedName>
        <fullName evidence="1">Uncharacterized protein</fullName>
    </submittedName>
</protein>
<sequence length="110" mass="12247">METSVPLAAVLLEYPVAYVPDSGQGNFLCNTPLDVYECCVGFAEPKDQLESYRLFQFSCPSLASKSLSSLLPLHVQTALHRRFQPRLDKLSPGITCRIVRTTTVMDRLAL</sequence>